<dbReference type="PROSITE" id="PS51197">
    <property type="entry name" value="HTH_RRF2_2"/>
    <property type="match status" value="1"/>
</dbReference>
<dbReference type="InterPro" id="IPR036390">
    <property type="entry name" value="WH_DNA-bd_sf"/>
</dbReference>
<dbReference type="SUPFAM" id="SSF46785">
    <property type="entry name" value="Winged helix' DNA-binding domain"/>
    <property type="match status" value="1"/>
</dbReference>
<accession>A0A7C3ZAG1</accession>
<sequence length="146" mass="16488">MKLSTRSRYGTRLMLDMAQHFNEGPIQLGDIAKRQNVSVKYLEQIIIPLKKANYIKSVRGPKGGHILTRPPEEINLAEIVALLEEGTSLVECTDNAGICQRADICPTRLIWKEASEAMFERLQTVTLADLVKRAQTLNDKEINHVF</sequence>
<comment type="caution">
    <text evidence="2">The sequence shown here is derived from an EMBL/GenBank/DDBJ whole genome shotgun (WGS) entry which is preliminary data.</text>
</comment>
<protein>
    <submittedName>
        <fullName evidence="2">Rrf2 family transcriptional regulator</fullName>
    </submittedName>
</protein>
<organism evidence="2">
    <name type="scientific">Desulfobacca acetoxidans</name>
    <dbReference type="NCBI Taxonomy" id="60893"/>
    <lineage>
        <taxon>Bacteria</taxon>
        <taxon>Pseudomonadati</taxon>
        <taxon>Thermodesulfobacteriota</taxon>
        <taxon>Desulfobaccia</taxon>
        <taxon>Desulfobaccales</taxon>
        <taxon>Desulfobaccaceae</taxon>
        <taxon>Desulfobacca</taxon>
    </lineage>
</organism>
<reference evidence="2" key="1">
    <citation type="journal article" date="2020" name="mSystems">
        <title>Genome- and Community-Level Interaction Insights into Carbon Utilization and Element Cycling Functions of Hydrothermarchaeota in Hydrothermal Sediment.</title>
        <authorList>
            <person name="Zhou Z."/>
            <person name="Liu Y."/>
            <person name="Xu W."/>
            <person name="Pan J."/>
            <person name="Luo Z.H."/>
            <person name="Li M."/>
        </authorList>
    </citation>
    <scope>NUCLEOTIDE SEQUENCE [LARGE SCALE GENOMIC DNA]</scope>
    <source>
        <strain evidence="2">SpSt-897</strain>
    </source>
</reference>
<dbReference type="InterPro" id="IPR000944">
    <property type="entry name" value="Tscrpt_reg_Rrf2"/>
</dbReference>
<dbReference type="GO" id="GO:0003677">
    <property type="term" value="F:DNA binding"/>
    <property type="evidence" value="ECO:0007669"/>
    <property type="project" value="UniProtKB-KW"/>
</dbReference>
<evidence type="ECO:0000313" key="2">
    <source>
        <dbReference type="EMBL" id="HGF33472.1"/>
    </source>
</evidence>
<dbReference type="PANTHER" id="PTHR33221:SF5">
    <property type="entry name" value="HTH-TYPE TRANSCRIPTIONAL REGULATOR ISCR"/>
    <property type="match status" value="1"/>
</dbReference>
<keyword evidence="1" id="KW-0238">DNA-binding</keyword>
<dbReference type="AlphaFoldDB" id="A0A7C3ZAG1"/>
<gene>
    <name evidence="2" type="ORF">ENW96_03655</name>
</gene>
<dbReference type="GO" id="GO:0003700">
    <property type="term" value="F:DNA-binding transcription factor activity"/>
    <property type="evidence" value="ECO:0007669"/>
    <property type="project" value="TreeGrafter"/>
</dbReference>
<dbReference type="GO" id="GO:0005829">
    <property type="term" value="C:cytosol"/>
    <property type="evidence" value="ECO:0007669"/>
    <property type="project" value="TreeGrafter"/>
</dbReference>
<name>A0A7C3ZAG1_9BACT</name>
<dbReference type="PANTHER" id="PTHR33221">
    <property type="entry name" value="WINGED HELIX-TURN-HELIX TRANSCRIPTIONAL REGULATOR, RRF2 FAMILY"/>
    <property type="match status" value="1"/>
</dbReference>
<dbReference type="EMBL" id="DTMF01000097">
    <property type="protein sequence ID" value="HGF33472.1"/>
    <property type="molecule type" value="Genomic_DNA"/>
</dbReference>
<dbReference type="InterPro" id="IPR036388">
    <property type="entry name" value="WH-like_DNA-bd_sf"/>
</dbReference>
<dbReference type="NCBIfam" id="TIGR00738">
    <property type="entry name" value="rrf2_super"/>
    <property type="match status" value="1"/>
</dbReference>
<evidence type="ECO:0000256" key="1">
    <source>
        <dbReference type="ARBA" id="ARBA00023125"/>
    </source>
</evidence>
<proteinExistence type="predicted"/>
<dbReference type="Gene3D" id="1.10.10.10">
    <property type="entry name" value="Winged helix-like DNA-binding domain superfamily/Winged helix DNA-binding domain"/>
    <property type="match status" value="1"/>
</dbReference>
<dbReference type="Pfam" id="PF02082">
    <property type="entry name" value="Rrf2"/>
    <property type="match status" value="1"/>
</dbReference>